<proteinExistence type="inferred from homology"/>
<dbReference type="Pfam" id="PF04102">
    <property type="entry name" value="SlyX"/>
    <property type="match status" value="1"/>
</dbReference>
<accession>A0A418XZJ0</accession>
<evidence type="ECO:0000313" key="3">
    <source>
        <dbReference type="EMBL" id="RJG18421.1"/>
    </source>
</evidence>
<protein>
    <recommendedName>
        <fullName evidence="1">Protein SlyX homolog</fullName>
    </recommendedName>
</protein>
<dbReference type="Gene3D" id="1.20.5.300">
    <property type="match status" value="1"/>
</dbReference>
<dbReference type="Proteomes" id="UP000283734">
    <property type="component" value="Unassembled WGS sequence"/>
</dbReference>
<keyword evidence="4" id="KW-1185">Reference proteome</keyword>
<comment type="caution">
    <text evidence="3">The sequence shown here is derived from an EMBL/GenBank/DDBJ whole genome shotgun (WGS) entry which is preliminary data.</text>
</comment>
<dbReference type="AlphaFoldDB" id="A0A418XZJ0"/>
<keyword evidence="2" id="KW-0175">Coiled coil</keyword>
<organism evidence="3 4">
    <name type="scientific">Alcanivorax profundi</name>
    <dbReference type="NCBI Taxonomy" id="2338368"/>
    <lineage>
        <taxon>Bacteria</taxon>
        <taxon>Pseudomonadati</taxon>
        <taxon>Pseudomonadota</taxon>
        <taxon>Gammaproteobacteria</taxon>
        <taxon>Oceanospirillales</taxon>
        <taxon>Alcanivoracaceae</taxon>
        <taxon>Alcanivorax</taxon>
    </lineage>
</organism>
<sequence length="68" mass="7877">MSEDRLIDIETKLAYQEDLIESLNQIVSDQQRQIRELETACRKMVDRLVDLSEAFAATQVEDAPPPHY</sequence>
<dbReference type="OrthoDB" id="8606883at2"/>
<dbReference type="HAMAP" id="MF_00715">
    <property type="entry name" value="SlyX"/>
    <property type="match status" value="1"/>
</dbReference>
<dbReference type="PANTHER" id="PTHR36508:SF1">
    <property type="entry name" value="PROTEIN SLYX"/>
    <property type="match status" value="1"/>
</dbReference>
<gene>
    <name evidence="1" type="primary">slyX</name>
    <name evidence="3" type="ORF">D4A39_08080</name>
</gene>
<dbReference type="InterPro" id="IPR007236">
    <property type="entry name" value="SlyX"/>
</dbReference>
<reference evidence="3 4" key="1">
    <citation type="submission" date="2018-09" db="EMBL/GenBank/DDBJ databases">
        <title>Alcanivorax profundi sp. nov., isolated from 1000 m-depth seawater of the Mariana Trench.</title>
        <authorList>
            <person name="Liu J."/>
        </authorList>
    </citation>
    <scope>NUCLEOTIDE SEQUENCE [LARGE SCALE GENOMIC DNA]</scope>
    <source>
        <strain evidence="3 4">MTEO17</strain>
    </source>
</reference>
<name>A0A418XZJ0_9GAMM</name>
<evidence type="ECO:0000256" key="2">
    <source>
        <dbReference type="SAM" id="Coils"/>
    </source>
</evidence>
<dbReference type="PANTHER" id="PTHR36508">
    <property type="entry name" value="PROTEIN SLYX"/>
    <property type="match status" value="1"/>
</dbReference>
<feature type="coiled-coil region" evidence="2">
    <location>
        <begin position="20"/>
        <end position="54"/>
    </location>
</feature>
<dbReference type="EMBL" id="QYYA01000002">
    <property type="protein sequence ID" value="RJG18421.1"/>
    <property type="molecule type" value="Genomic_DNA"/>
</dbReference>
<comment type="similarity">
    <text evidence="1">Belongs to the SlyX family.</text>
</comment>
<evidence type="ECO:0000256" key="1">
    <source>
        <dbReference type="HAMAP-Rule" id="MF_00715"/>
    </source>
</evidence>
<dbReference type="RefSeq" id="WP_102792798.1">
    <property type="nucleotide sequence ID" value="NZ_CAXGPP010000084.1"/>
</dbReference>
<evidence type="ECO:0000313" key="4">
    <source>
        <dbReference type="Proteomes" id="UP000283734"/>
    </source>
</evidence>